<dbReference type="AlphaFoldDB" id="A0AAV9MUN7"/>
<dbReference type="Proteomes" id="UP001311915">
    <property type="component" value="Unassembled WGS sequence"/>
</dbReference>
<evidence type="ECO:0000313" key="3">
    <source>
        <dbReference type="Proteomes" id="UP001311915"/>
    </source>
</evidence>
<comment type="caution">
    <text evidence="2">The sequence shown here is derived from an EMBL/GenBank/DDBJ whole genome shotgun (WGS) entry which is preliminary data.</text>
</comment>
<reference evidence="2 3" key="1">
    <citation type="submission" date="2023-10" db="EMBL/GenBank/DDBJ databases">
        <title>Genome-Wide Identification Analysis in wild type Solanum Pinnatisectum Reveals Some Genes Defensing Phytophthora Infestans.</title>
        <authorList>
            <person name="Sun C."/>
        </authorList>
    </citation>
    <scope>NUCLEOTIDE SEQUENCE [LARGE SCALE GENOMIC DNA]</scope>
    <source>
        <strain evidence="2">LQN</strain>
        <tissue evidence="2">Leaf</tissue>
    </source>
</reference>
<sequence length="70" mass="8313">MTPRKKRTTPTKKYNRQIRTQRQREEELENTNLKNSIEEEEGEHEIDVSSTNVERDDRAVAEEQDDIPIS</sequence>
<name>A0AAV9MUN7_9SOLN</name>
<evidence type="ECO:0000313" key="2">
    <source>
        <dbReference type="EMBL" id="KAK4740427.1"/>
    </source>
</evidence>
<accession>A0AAV9MUN7</accession>
<gene>
    <name evidence="2" type="ORF">R3W88_004124</name>
</gene>
<keyword evidence="3" id="KW-1185">Reference proteome</keyword>
<feature type="region of interest" description="Disordered" evidence="1">
    <location>
        <begin position="1"/>
        <end position="70"/>
    </location>
</feature>
<feature type="compositionally biased region" description="Basic residues" evidence="1">
    <location>
        <begin position="1"/>
        <end position="21"/>
    </location>
</feature>
<evidence type="ECO:0000256" key="1">
    <source>
        <dbReference type="SAM" id="MobiDB-lite"/>
    </source>
</evidence>
<proteinExistence type="predicted"/>
<dbReference type="EMBL" id="JAWPEI010000001">
    <property type="protein sequence ID" value="KAK4740427.1"/>
    <property type="molecule type" value="Genomic_DNA"/>
</dbReference>
<organism evidence="2 3">
    <name type="scientific">Solanum pinnatisectum</name>
    <name type="common">tansyleaf nightshade</name>
    <dbReference type="NCBI Taxonomy" id="50273"/>
    <lineage>
        <taxon>Eukaryota</taxon>
        <taxon>Viridiplantae</taxon>
        <taxon>Streptophyta</taxon>
        <taxon>Embryophyta</taxon>
        <taxon>Tracheophyta</taxon>
        <taxon>Spermatophyta</taxon>
        <taxon>Magnoliopsida</taxon>
        <taxon>eudicotyledons</taxon>
        <taxon>Gunneridae</taxon>
        <taxon>Pentapetalae</taxon>
        <taxon>asterids</taxon>
        <taxon>lamiids</taxon>
        <taxon>Solanales</taxon>
        <taxon>Solanaceae</taxon>
        <taxon>Solanoideae</taxon>
        <taxon>Solaneae</taxon>
        <taxon>Solanum</taxon>
    </lineage>
</organism>
<protein>
    <submittedName>
        <fullName evidence="2">Uncharacterized protein</fullName>
    </submittedName>
</protein>